<dbReference type="InterPro" id="IPR008928">
    <property type="entry name" value="6-hairpin_glycosidase_sf"/>
</dbReference>
<dbReference type="SUPFAM" id="SSF48208">
    <property type="entry name" value="Six-hairpin glycosidases"/>
    <property type="match status" value="1"/>
</dbReference>
<dbReference type="InterPro" id="IPR000421">
    <property type="entry name" value="FA58C"/>
</dbReference>
<feature type="domain" description="F5/8 type C" evidence="2">
    <location>
        <begin position="167"/>
        <end position="310"/>
    </location>
</feature>
<evidence type="ECO:0000313" key="4">
    <source>
        <dbReference type="Proteomes" id="UP000294862"/>
    </source>
</evidence>
<dbReference type="Pfam" id="PF00754">
    <property type="entry name" value="F5_F8_type_C"/>
    <property type="match status" value="1"/>
</dbReference>
<name>A0A4R2IDZ3_9GAMM</name>
<dbReference type="Gene3D" id="2.60.120.260">
    <property type="entry name" value="Galactose-binding domain-like"/>
    <property type="match status" value="1"/>
</dbReference>
<feature type="chain" id="PRO_5020564678" evidence="1">
    <location>
        <begin position="18"/>
        <end position="1053"/>
    </location>
</feature>
<dbReference type="SUPFAM" id="SSF49785">
    <property type="entry name" value="Galactose-binding domain-like"/>
    <property type="match status" value="2"/>
</dbReference>
<dbReference type="OrthoDB" id="9763537at2"/>
<protein>
    <submittedName>
        <fullName evidence="3">F5/8 type C domain-containing protein</fullName>
    </submittedName>
</protein>
<evidence type="ECO:0000313" key="3">
    <source>
        <dbReference type="EMBL" id="TCO40855.1"/>
    </source>
</evidence>
<keyword evidence="4" id="KW-1185">Reference proteome</keyword>
<sequence length="1053" mass="114564">MMRAASLSAIALTGAFAANPAAATPAFDDAFADPTAWTATGSDQVEASLRRDGDALCLAFDFHGVSGFASMRRRLPIDYPDNYAFSFRVRGNAPGNALQFKLVDASGDNVWWVHRPNFVFAREPQALRLKKRQVDFAWGPATDKVLRHSEFVEFTIYAGSGGRGEACFDRLAFEPLPPLPATWPRPRARASSSQAGTSAAFALDGDAGTAWRSDPRRGRAQAFTLDFGLPREFGGIVLHWSDDAPATRYDVALSDDGRHWRDVRHVETGNGGIDPLALPESESRYLRIAMHDGPKEGYGLAAIDVEPLAFGASTNAFFGALAQRARRGLYPRGILGEQTYWTIIGTDGGHETGLLSEDGALEVAHGGFSIEPFLLDEQGRLTTWADATITHSLQDRYLPMPGVHWQARDIELDTDVFAAGEPGDSRLVATYLVRNTGTRPRALTLALAVQPFQVNPSVQFLNTPGGVSPIRSLGYADRAVVVDGRARVYTRDAPERFVASAFDAGMIAERLATRGAALPAAAVDDPTRLASGALLYRLELAPGASRAIALAVPLDAGATAPLDGIGSEAALAAARARVAARWHDVLDRVDLRVPGPAQPLADTLRTALAHILVSRDGAALRPGTRSYARSWIRDGAMMADALLRLGHADVARAYLDWYAPYQFKSGKVPCCVDARGSDPVPENDSHGELAYLAGEVWRYTRDRRVAEAAWPHVDAAVKYMDALRAGERGAANRTPATAANYGLMPASISHEGYSAKPMHSYWDDYWALAGYDAAILLAGVLGRDADATRIAKERDAFRADLHASIRTAVAAHAIDYLPGCAELGDFDATSTTIALSPAGEQDALPQELLHNTFERYWREFERRRDGGAWKDYTPYEWRSVGSFVRLGWRDRAHAAIAFFMQGRRPAEWNQWAEVVGHDARASRFVGDMPHGWVASDFIRSVLDLFAYEREGDEALVLAAGVPDTWLDGDGVAVDGLRTPYGELSYTLRRDGTRTHLHVARGSLRLPPGGVVFPLADLASARIRLDGKVVEARAREVRIRALPADLVIDPRTTR</sequence>
<dbReference type="InterPro" id="IPR012341">
    <property type="entry name" value="6hp_glycosidase-like_sf"/>
</dbReference>
<dbReference type="PROSITE" id="PS50022">
    <property type="entry name" value="FA58C_3"/>
    <property type="match status" value="1"/>
</dbReference>
<dbReference type="InterPro" id="IPR008979">
    <property type="entry name" value="Galactose-bd-like_sf"/>
</dbReference>
<dbReference type="Gene3D" id="1.50.10.10">
    <property type="match status" value="1"/>
</dbReference>
<accession>A0A4R2IDZ3</accession>
<reference evidence="3 4" key="1">
    <citation type="journal article" date="2015" name="Stand. Genomic Sci.">
        <title>Genomic Encyclopedia of Bacterial and Archaeal Type Strains, Phase III: the genomes of soil and plant-associated and newly described type strains.</title>
        <authorList>
            <person name="Whitman W.B."/>
            <person name="Woyke T."/>
            <person name="Klenk H.P."/>
            <person name="Zhou Y."/>
            <person name="Lilburn T.G."/>
            <person name="Beck B.J."/>
            <person name="De Vos P."/>
            <person name="Vandamme P."/>
            <person name="Eisen J.A."/>
            <person name="Garrity G."/>
            <person name="Hugenholtz P."/>
            <person name="Kyrpides N.C."/>
        </authorList>
    </citation>
    <scope>NUCLEOTIDE SEQUENCE [LARGE SCALE GENOMIC DNA]</scope>
    <source>
        <strain evidence="3 4">A3</strain>
    </source>
</reference>
<dbReference type="AlphaFoldDB" id="A0A4R2IDZ3"/>
<dbReference type="Proteomes" id="UP000294862">
    <property type="component" value="Unassembled WGS sequence"/>
</dbReference>
<keyword evidence="1" id="KW-0732">Signal</keyword>
<feature type="signal peptide" evidence="1">
    <location>
        <begin position="1"/>
        <end position="17"/>
    </location>
</feature>
<dbReference type="GO" id="GO:0005975">
    <property type="term" value="P:carbohydrate metabolic process"/>
    <property type="evidence" value="ECO:0007669"/>
    <property type="project" value="InterPro"/>
</dbReference>
<organism evidence="3 4">
    <name type="scientific">Dokdonella fugitiva</name>
    <dbReference type="NCBI Taxonomy" id="328517"/>
    <lineage>
        <taxon>Bacteria</taxon>
        <taxon>Pseudomonadati</taxon>
        <taxon>Pseudomonadota</taxon>
        <taxon>Gammaproteobacteria</taxon>
        <taxon>Lysobacterales</taxon>
        <taxon>Rhodanobacteraceae</taxon>
        <taxon>Dokdonella</taxon>
    </lineage>
</organism>
<comment type="caution">
    <text evidence="3">The sequence shown here is derived from an EMBL/GenBank/DDBJ whole genome shotgun (WGS) entry which is preliminary data.</text>
</comment>
<evidence type="ECO:0000259" key="2">
    <source>
        <dbReference type="PROSITE" id="PS50022"/>
    </source>
</evidence>
<dbReference type="EMBL" id="SLWQ01000004">
    <property type="protein sequence ID" value="TCO40855.1"/>
    <property type="molecule type" value="Genomic_DNA"/>
</dbReference>
<proteinExistence type="predicted"/>
<gene>
    <name evidence="3" type="ORF">EV148_104218</name>
</gene>
<evidence type="ECO:0000256" key="1">
    <source>
        <dbReference type="SAM" id="SignalP"/>
    </source>
</evidence>